<evidence type="ECO:0000313" key="3">
    <source>
        <dbReference type="Proteomes" id="UP000233837"/>
    </source>
</evidence>
<dbReference type="AlphaFoldDB" id="A0A2I0WVE2"/>
<feature type="region of interest" description="Disordered" evidence="1">
    <location>
        <begin position="1"/>
        <end position="31"/>
    </location>
</feature>
<accession>A0A2I0WVE2</accession>
<proteinExistence type="predicted"/>
<dbReference type="Proteomes" id="UP000233837">
    <property type="component" value="Unassembled WGS sequence"/>
</dbReference>
<keyword evidence="3" id="KW-1185">Reference proteome</keyword>
<organism evidence="2 3">
    <name type="scientific">Dendrobium catenatum</name>
    <dbReference type="NCBI Taxonomy" id="906689"/>
    <lineage>
        <taxon>Eukaryota</taxon>
        <taxon>Viridiplantae</taxon>
        <taxon>Streptophyta</taxon>
        <taxon>Embryophyta</taxon>
        <taxon>Tracheophyta</taxon>
        <taxon>Spermatophyta</taxon>
        <taxon>Magnoliopsida</taxon>
        <taxon>Liliopsida</taxon>
        <taxon>Asparagales</taxon>
        <taxon>Orchidaceae</taxon>
        <taxon>Epidendroideae</taxon>
        <taxon>Malaxideae</taxon>
        <taxon>Dendrobiinae</taxon>
        <taxon>Dendrobium</taxon>
    </lineage>
</organism>
<name>A0A2I0WVE2_9ASPA</name>
<sequence>MRTGAPVLTSDGNDGTSDRIGKGNVVEGAKPNKNEGALAAYRASLHLMRSNEAEQQRRC</sequence>
<protein>
    <submittedName>
        <fullName evidence="2">Uncharacterized protein</fullName>
    </submittedName>
</protein>
<gene>
    <name evidence="2" type="ORF">MA16_Dca021724</name>
</gene>
<dbReference type="EMBL" id="KZ502441">
    <property type="protein sequence ID" value="PKU79611.1"/>
    <property type="molecule type" value="Genomic_DNA"/>
</dbReference>
<reference evidence="2 3" key="1">
    <citation type="journal article" date="2016" name="Sci. Rep.">
        <title>The Dendrobium catenatum Lindl. genome sequence provides insights into polysaccharide synthase, floral development and adaptive evolution.</title>
        <authorList>
            <person name="Zhang G.Q."/>
            <person name="Xu Q."/>
            <person name="Bian C."/>
            <person name="Tsai W.C."/>
            <person name="Yeh C.M."/>
            <person name="Liu K.W."/>
            <person name="Yoshida K."/>
            <person name="Zhang L.S."/>
            <person name="Chang S.B."/>
            <person name="Chen F."/>
            <person name="Shi Y."/>
            <person name="Su Y.Y."/>
            <person name="Zhang Y.Q."/>
            <person name="Chen L.J."/>
            <person name="Yin Y."/>
            <person name="Lin M."/>
            <person name="Huang H."/>
            <person name="Deng H."/>
            <person name="Wang Z.W."/>
            <person name="Zhu S.L."/>
            <person name="Zhao X."/>
            <person name="Deng C."/>
            <person name="Niu S.C."/>
            <person name="Huang J."/>
            <person name="Wang M."/>
            <person name="Liu G.H."/>
            <person name="Yang H.J."/>
            <person name="Xiao X.J."/>
            <person name="Hsiao Y.Y."/>
            <person name="Wu W.L."/>
            <person name="Chen Y.Y."/>
            <person name="Mitsuda N."/>
            <person name="Ohme-Takagi M."/>
            <person name="Luo Y.B."/>
            <person name="Van de Peer Y."/>
            <person name="Liu Z.J."/>
        </authorList>
    </citation>
    <scope>NUCLEOTIDE SEQUENCE [LARGE SCALE GENOMIC DNA]</scope>
    <source>
        <tissue evidence="2">The whole plant</tissue>
    </source>
</reference>
<evidence type="ECO:0000313" key="2">
    <source>
        <dbReference type="EMBL" id="PKU79611.1"/>
    </source>
</evidence>
<evidence type="ECO:0000256" key="1">
    <source>
        <dbReference type="SAM" id="MobiDB-lite"/>
    </source>
</evidence>
<reference evidence="2 3" key="2">
    <citation type="journal article" date="2017" name="Nature">
        <title>The Apostasia genome and the evolution of orchids.</title>
        <authorList>
            <person name="Zhang G.Q."/>
            <person name="Liu K.W."/>
            <person name="Li Z."/>
            <person name="Lohaus R."/>
            <person name="Hsiao Y.Y."/>
            <person name="Niu S.C."/>
            <person name="Wang J.Y."/>
            <person name="Lin Y.C."/>
            <person name="Xu Q."/>
            <person name="Chen L.J."/>
            <person name="Yoshida K."/>
            <person name="Fujiwara S."/>
            <person name="Wang Z.W."/>
            <person name="Zhang Y.Q."/>
            <person name="Mitsuda N."/>
            <person name="Wang M."/>
            <person name="Liu G.H."/>
            <person name="Pecoraro L."/>
            <person name="Huang H.X."/>
            <person name="Xiao X.J."/>
            <person name="Lin M."/>
            <person name="Wu X.Y."/>
            <person name="Wu W.L."/>
            <person name="Chen Y.Y."/>
            <person name="Chang S.B."/>
            <person name="Sakamoto S."/>
            <person name="Ohme-Takagi M."/>
            <person name="Yagi M."/>
            <person name="Zeng S.J."/>
            <person name="Shen C.Y."/>
            <person name="Yeh C.M."/>
            <person name="Luo Y.B."/>
            <person name="Tsai W.C."/>
            <person name="Van de Peer Y."/>
            <person name="Liu Z.J."/>
        </authorList>
    </citation>
    <scope>NUCLEOTIDE SEQUENCE [LARGE SCALE GENOMIC DNA]</scope>
    <source>
        <tissue evidence="2">The whole plant</tissue>
    </source>
</reference>